<accession>A0A5J4Q6L7</accession>
<dbReference type="AlphaFoldDB" id="A0A5J4Q6L7"/>
<gene>
    <name evidence="1" type="ORF">EZS27_033257</name>
</gene>
<proteinExistence type="predicted"/>
<evidence type="ECO:0008006" key="2">
    <source>
        <dbReference type="Google" id="ProtNLM"/>
    </source>
</evidence>
<sequence>MDLPSDDILTDIKVTSIKQPQSSCPFKDAKQKIFGLGYNLLVFVYDKTDNSETKTAMLNFVSCSFVSKERTADYTITYRLREMIKDKANEADIMAYLQDRNIPVDEITMAEIAGQILRTPPKQGYLTISNALQWRLQYQRIVTMAENISGIEKIVSYKSE</sequence>
<dbReference type="EMBL" id="SNRY01004884">
    <property type="protein sequence ID" value="KAA6316431.1"/>
    <property type="molecule type" value="Genomic_DNA"/>
</dbReference>
<reference evidence="1" key="1">
    <citation type="submission" date="2019-03" db="EMBL/GenBank/DDBJ databases">
        <title>Single cell metagenomics reveals metabolic interactions within the superorganism composed of flagellate Streblomastix strix and complex community of Bacteroidetes bacteria on its surface.</title>
        <authorList>
            <person name="Treitli S.C."/>
            <person name="Kolisko M."/>
            <person name="Husnik F."/>
            <person name="Keeling P."/>
            <person name="Hampl V."/>
        </authorList>
    </citation>
    <scope>NUCLEOTIDE SEQUENCE</scope>
    <source>
        <strain evidence="1">STM</strain>
    </source>
</reference>
<comment type="caution">
    <text evidence="1">The sequence shown here is derived from an EMBL/GenBank/DDBJ whole genome shotgun (WGS) entry which is preliminary data.</text>
</comment>
<evidence type="ECO:0000313" key="1">
    <source>
        <dbReference type="EMBL" id="KAA6316431.1"/>
    </source>
</evidence>
<organism evidence="1">
    <name type="scientific">termite gut metagenome</name>
    <dbReference type="NCBI Taxonomy" id="433724"/>
    <lineage>
        <taxon>unclassified sequences</taxon>
        <taxon>metagenomes</taxon>
        <taxon>organismal metagenomes</taxon>
    </lineage>
</organism>
<protein>
    <recommendedName>
        <fullName evidence="2">Restriction endonuclease</fullName>
    </recommendedName>
</protein>
<name>A0A5J4Q6L7_9ZZZZ</name>